<accession>A0ABW3JV78</accession>
<evidence type="ECO:0000259" key="1">
    <source>
        <dbReference type="PROSITE" id="PS51819"/>
    </source>
</evidence>
<reference evidence="3" key="1">
    <citation type="journal article" date="2019" name="Int. J. Syst. Evol. Microbiol.">
        <title>The Global Catalogue of Microorganisms (GCM) 10K type strain sequencing project: providing services to taxonomists for standard genome sequencing and annotation.</title>
        <authorList>
            <consortium name="The Broad Institute Genomics Platform"/>
            <consortium name="The Broad Institute Genome Sequencing Center for Infectious Disease"/>
            <person name="Wu L."/>
            <person name="Ma J."/>
        </authorList>
    </citation>
    <scope>NUCLEOTIDE SEQUENCE [LARGE SCALE GENOMIC DNA]</scope>
    <source>
        <strain evidence="3">CCUG 58938</strain>
    </source>
</reference>
<name>A0ABW3JV78_9BACT</name>
<dbReference type="InterPro" id="IPR004360">
    <property type="entry name" value="Glyas_Fos-R_dOase_dom"/>
</dbReference>
<dbReference type="EMBL" id="JBHTKA010000001">
    <property type="protein sequence ID" value="MFD0997862.1"/>
    <property type="molecule type" value="Genomic_DNA"/>
</dbReference>
<organism evidence="2 3">
    <name type="scientific">Ohtaekwangia kribbensis</name>
    <dbReference type="NCBI Taxonomy" id="688913"/>
    <lineage>
        <taxon>Bacteria</taxon>
        <taxon>Pseudomonadati</taxon>
        <taxon>Bacteroidota</taxon>
        <taxon>Cytophagia</taxon>
        <taxon>Cytophagales</taxon>
        <taxon>Fulvivirgaceae</taxon>
        <taxon>Ohtaekwangia</taxon>
    </lineage>
</organism>
<evidence type="ECO:0000313" key="3">
    <source>
        <dbReference type="Proteomes" id="UP001597112"/>
    </source>
</evidence>
<dbReference type="PROSITE" id="PS51819">
    <property type="entry name" value="VOC"/>
    <property type="match status" value="1"/>
</dbReference>
<feature type="domain" description="VOC" evidence="1">
    <location>
        <begin position="2"/>
        <end position="127"/>
    </location>
</feature>
<dbReference type="Proteomes" id="UP001597112">
    <property type="component" value="Unassembled WGS sequence"/>
</dbReference>
<dbReference type="Gene3D" id="3.10.180.10">
    <property type="entry name" value="2,3-Dihydroxybiphenyl 1,2-Dioxygenase, domain 1"/>
    <property type="match status" value="1"/>
</dbReference>
<comment type="caution">
    <text evidence="2">The sequence shown here is derived from an EMBL/GenBank/DDBJ whole genome shotgun (WGS) entry which is preliminary data.</text>
</comment>
<protein>
    <submittedName>
        <fullName evidence="2">VOC family protein</fullName>
    </submittedName>
</protein>
<dbReference type="InterPro" id="IPR029068">
    <property type="entry name" value="Glyas_Bleomycin-R_OHBP_Dase"/>
</dbReference>
<dbReference type="SUPFAM" id="SSF54593">
    <property type="entry name" value="Glyoxalase/Bleomycin resistance protein/Dihydroxybiphenyl dioxygenase"/>
    <property type="match status" value="1"/>
</dbReference>
<keyword evidence="3" id="KW-1185">Reference proteome</keyword>
<dbReference type="RefSeq" id="WP_377573558.1">
    <property type="nucleotide sequence ID" value="NZ_JBHTKA010000001.1"/>
</dbReference>
<proteinExistence type="predicted"/>
<evidence type="ECO:0000313" key="2">
    <source>
        <dbReference type="EMBL" id="MFD0997862.1"/>
    </source>
</evidence>
<sequence>MKLHKLSPILWTKDLQATIAFYESVLGFKGTSGFPNFVSLNREDVEIMFIVPQDEPEDCKDPDDREPFFPKPLVTGSLYIVTEPVDELWESVKDKATIKTPLEDREYYMRDFSILDNNGYELVFGQHFKCD</sequence>
<dbReference type="InterPro" id="IPR037523">
    <property type="entry name" value="VOC_core"/>
</dbReference>
<dbReference type="Pfam" id="PF00903">
    <property type="entry name" value="Glyoxalase"/>
    <property type="match status" value="1"/>
</dbReference>
<gene>
    <name evidence="2" type="ORF">ACFQ21_01040</name>
</gene>